<evidence type="ECO:0000313" key="10">
    <source>
        <dbReference type="EMBL" id="RVU36986.1"/>
    </source>
</evidence>
<evidence type="ECO:0000256" key="1">
    <source>
        <dbReference type="ARBA" id="ARBA00001947"/>
    </source>
</evidence>
<dbReference type="PANTHER" id="PTHR21666:SF288">
    <property type="entry name" value="CELL DIVISION PROTEIN YTFB"/>
    <property type="match status" value="1"/>
</dbReference>
<dbReference type="InterPro" id="IPR050570">
    <property type="entry name" value="Cell_wall_metabolism_enzyme"/>
</dbReference>
<dbReference type="FunFam" id="2.70.70.10:FF:000006">
    <property type="entry name" value="M23 family peptidase"/>
    <property type="match status" value="1"/>
</dbReference>
<comment type="cofactor">
    <cofactor evidence="1">
        <name>Zn(2+)</name>
        <dbReference type="ChEBI" id="CHEBI:29105"/>
    </cofactor>
</comment>
<dbReference type="CDD" id="cd12797">
    <property type="entry name" value="M23_peptidase"/>
    <property type="match status" value="1"/>
</dbReference>
<evidence type="ECO:0000256" key="6">
    <source>
        <dbReference type="ARBA" id="ARBA00022833"/>
    </source>
</evidence>
<dbReference type="PANTHER" id="PTHR21666">
    <property type="entry name" value="PEPTIDASE-RELATED"/>
    <property type="match status" value="1"/>
</dbReference>
<evidence type="ECO:0000256" key="4">
    <source>
        <dbReference type="ARBA" id="ARBA00022723"/>
    </source>
</evidence>
<evidence type="ECO:0000256" key="3">
    <source>
        <dbReference type="ARBA" id="ARBA00022670"/>
    </source>
</evidence>
<dbReference type="GO" id="GO:0006508">
    <property type="term" value="P:proteolysis"/>
    <property type="evidence" value="ECO:0007669"/>
    <property type="project" value="UniProtKB-KW"/>
</dbReference>
<organism evidence="10 11">
    <name type="scientific">Hwanghaeella grinnelliae</name>
    <dbReference type="NCBI Taxonomy" id="2500179"/>
    <lineage>
        <taxon>Bacteria</taxon>
        <taxon>Pseudomonadati</taxon>
        <taxon>Pseudomonadota</taxon>
        <taxon>Alphaproteobacteria</taxon>
        <taxon>Rhodospirillales</taxon>
        <taxon>Rhodospirillaceae</taxon>
        <taxon>Hwanghaeella</taxon>
    </lineage>
</organism>
<evidence type="ECO:0000256" key="5">
    <source>
        <dbReference type="ARBA" id="ARBA00022801"/>
    </source>
</evidence>
<dbReference type="GO" id="GO:0004222">
    <property type="term" value="F:metalloendopeptidase activity"/>
    <property type="evidence" value="ECO:0007669"/>
    <property type="project" value="TreeGrafter"/>
</dbReference>
<keyword evidence="5" id="KW-0378">Hydrolase</keyword>
<comment type="subcellular location">
    <subcellularLocation>
        <location evidence="2">Cell envelope</location>
    </subcellularLocation>
</comment>
<keyword evidence="6" id="KW-0862">Zinc</keyword>
<evidence type="ECO:0000259" key="8">
    <source>
        <dbReference type="Pfam" id="PF01551"/>
    </source>
</evidence>
<evidence type="ECO:0000256" key="7">
    <source>
        <dbReference type="ARBA" id="ARBA00023049"/>
    </source>
</evidence>
<dbReference type="Proteomes" id="UP000287447">
    <property type="component" value="Unassembled WGS sequence"/>
</dbReference>
<dbReference type="InterPro" id="IPR011055">
    <property type="entry name" value="Dup_hybrid_motif"/>
</dbReference>
<comment type="caution">
    <text evidence="10">The sequence shown here is derived from an EMBL/GenBank/DDBJ whole genome shotgun (WGS) entry which is preliminary data.</text>
</comment>
<protein>
    <submittedName>
        <fullName evidence="10">M23 family peptidase</fullName>
    </submittedName>
</protein>
<dbReference type="Gene3D" id="3.10.450.350">
    <property type="match status" value="1"/>
</dbReference>
<dbReference type="OrthoDB" id="9805070at2"/>
<dbReference type="AlphaFoldDB" id="A0A3S2Z8E6"/>
<accession>A0A3S2Z8E6</accession>
<dbReference type="InterPro" id="IPR045834">
    <property type="entry name" value="Csd3_N2"/>
</dbReference>
<keyword evidence="11" id="KW-1185">Reference proteome</keyword>
<evidence type="ECO:0000259" key="9">
    <source>
        <dbReference type="Pfam" id="PF19425"/>
    </source>
</evidence>
<proteinExistence type="predicted"/>
<gene>
    <name evidence="10" type="ORF">EOI86_17070</name>
</gene>
<sequence length="405" mass="43959">MGPNDIDLSEPAAVLAPPKEVTRVLAVGKGDTLMGMLTNAGIDRRIAHDAIAALSTVFSPRKLRPGHELYVTMMPETEQADPAQSGVAAGIEAMQLVSLRLPETPIRDVQVSRLDDGAYEAEALEKTTEMAPTVASGHIQTSLYEAALDAGVPATVLNDLIQIFSFDIDFQREVQKGDKFALLYDLVTADGAIVDTGAIQVAEMTVRGELHRYYRFKDEHGFWDYFDEKGQSVRKALLRTPIDGARLTSGFGKRKHPILGYTKMHRGVDFAAPTGTPIYAAGDGTVEVAGRNGGYGNYIRIRHNGTYKTAYAHLSRIKVKKGSHVRQGQVIGMVGTTGRSTGPHLHYEVHQNNKQTNPLSVKLPTGKKLTGNQLAAFKKRQAELDSQYAKLDTSSSDVATAAGEQ</sequence>
<keyword evidence="4" id="KW-0479">Metal-binding</keyword>
<dbReference type="SUPFAM" id="SSF51261">
    <property type="entry name" value="Duplicated hybrid motif"/>
    <property type="match status" value="1"/>
</dbReference>
<feature type="domain" description="M23ase beta-sheet core" evidence="8">
    <location>
        <begin position="263"/>
        <end position="358"/>
    </location>
</feature>
<dbReference type="Pfam" id="PF01551">
    <property type="entry name" value="Peptidase_M23"/>
    <property type="match status" value="1"/>
</dbReference>
<name>A0A3S2Z8E6_9PROT</name>
<dbReference type="InterPro" id="IPR016047">
    <property type="entry name" value="M23ase_b-sheet_dom"/>
</dbReference>
<keyword evidence="7" id="KW-0482">Metalloprotease</keyword>
<evidence type="ECO:0000256" key="2">
    <source>
        <dbReference type="ARBA" id="ARBA00004196"/>
    </source>
</evidence>
<dbReference type="EMBL" id="SADE01000002">
    <property type="protein sequence ID" value="RVU36986.1"/>
    <property type="molecule type" value="Genomic_DNA"/>
</dbReference>
<feature type="domain" description="Csd3-like second N-terminal" evidence="9">
    <location>
        <begin position="131"/>
        <end position="251"/>
    </location>
</feature>
<dbReference type="Pfam" id="PF19425">
    <property type="entry name" value="Csd3_N2"/>
    <property type="match status" value="1"/>
</dbReference>
<keyword evidence="3" id="KW-0645">Protease</keyword>
<evidence type="ECO:0000313" key="11">
    <source>
        <dbReference type="Proteomes" id="UP000287447"/>
    </source>
</evidence>
<dbReference type="Gene3D" id="2.70.70.10">
    <property type="entry name" value="Glucose Permease (Domain IIA)"/>
    <property type="match status" value="1"/>
</dbReference>
<reference evidence="11" key="1">
    <citation type="submission" date="2019-01" db="EMBL/GenBank/DDBJ databases">
        <title>Gri0909 isolated from a small marine red alga.</title>
        <authorList>
            <person name="Kim J."/>
            <person name="Jeong S.E."/>
            <person name="Jeon C.O."/>
        </authorList>
    </citation>
    <scope>NUCLEOTIDE SEQUENCE [LARGE SCALE GENOMIC DNA]</scope>
    <source>
        <strain evidence="11">Gri0909</strain>
    </source>
</reference>
<dbReference type="GO" id="GO:0030313">
    <property type="term" value="C:cell envelope"/>
    <property type="evidence" value="ECO:0007669"/>
    <property type="project" value="UniProtKB-SubCell"/>
</dbReference>
<dbReference type="GO" id="GO:0046872">
    <property type="term" value="F:metal ion binding"/>
    <property type="evidence" value="ECO:0007669"/>
    <property type="project" value="UniProtKB-KW"/>
</dbReference>